<feature type="non-terminal residue" evidence="2">
    <location>
        <position position="83"/>
    </location>
</feature>
<keyword evidence="1" id="KW-1133">Transmembrane helix</keyword>
<feature type="transmembrane region" description="Helical" evidence="1">
    <location>
        <begin position="6"/>
        <end position="23"/>
    </location>
</feature>
<reference evidence="2" key="1">
    <citation type="journal article" date="2014" name="Front. Microbiol.">
        <title>High frequency of phylogenetically diverse reductive dehalogenase-homologous genes in deep subseafloor sedimentary metagenomes.</title>
        <authorList>
            <person name="Kawai M."/>
            <person name="Futagami T."/>
            <person name="Toyoda A."/>
            <person name="Takaki Y."/>
            <person name="Nishi S."/>
            <person name="Hori S."/>
            <person name="Arai W."/>
            <person name="Tsubouchi T."/>
            <person name="Morono Y."/>
            <person name="Uchiyama I."/>
            <person name="Ito T."/>
            <person name="Fujiyama A."/>
            <person name="Inagaki F."/>
            <person name="Takami H."/>
        </authorList>
    </citation>
    <scope>NUCLEOTIDE SEQUENCE</scope>
    <source>
        <strain evidence="2">Expedition CK06-06</strain>
    </source>
</reference>
<comment type="caution">
    <text evidence="2">The sequence shown here is derived from an EMBL/GenBank/DDBJ whole genome shotgun (WGS) entry which is preliminary data.</text>
</comment>
<sequence>FSLFRIVASLITAMAAGILVNIISRKDVSQSCGPSPNNTSYETFKDRLKSFFSYIEYELLGSIANTLVIAIIVAGIIGAVIPD</sequence>
<keyword evidence="1" id="KW-0812">Transmembrane</keyword>
<feature type="non-terminal residue" evidence="2">
    <location>
        <position position="1"/>
    </location>
</feature>
<name>X0TWK9_9ZZZZ</name>
<feature type="transmembrane region" description="Helical" evidence="1">
    <location>
        <begin position="59"/>
        <end position="81"/>
    </location>
</feature>
<proteinExistence type="predicted"/>
<keyword evidence="1" id="KW-0472">Membrane</keyword>
<dbReference type="AlphaFoldDB" id="X0TWK9"/>
<dbReference type="EMBL" id="BARS01014249">
    <property type="protein sequence ID" value="GAF91566.1"/>
    <property type="molecule type" value="Genomic_DNA"/>
</dbReference>
<evidence type="ECO:0000256" key="1">
    <source>
        <dbReference type="SAM" id="Phobius"/>
    </source>
</evidence>
<organism evidence="2">
    <name type="scientific">marine sediment metagenome</name>
    <dbReference type="NCBI Taxonomy" id="412755"/>
    <lineage>
        <taxon>unclassified sequences</taxon>
        <taxon>metagenomes</taxon>
        <taxon>ecological metagenomes</taxon>
    </lineage>
</organism>
<accession>X0TWK9</accession>
<evidence type="ECO:0000313" key="2">
    <source>
        <dbReference type="EMBL" id="GAF91566.1"/>
    </source>
</evidence>
<gene>
    <name evidence="2" type="ORF">S01H1_24170</name>
</gene>
<protein>
    <submittedName>
        <fullName evidence="2">Uncharacterized protein</fullName>
    </submittedName>
</protein>